<keyword evidence="2" id="KW-1185">Reference proteome</keyword>
<gene>
    <name evidence="1" type="ORF">FXV77_20410</name>
</gene>
<comment type="caution">
    <text evidence="1">The sequence shown here is derived from an EMBL/GenBank/DDBJ whole genome shotgun (WGS) entry which is preliminary data.</text>
</comment>
<proteinExistence type="predicted"/>
<dbReference type="EMBL" id="VTAV01000022">
    <property type="protein sequence ID" value="TYR31798.1"/>
    <property type="molecule type" value="Genomic_DNA"/>
</dbReference>
<sequence length="188" mass="21405">MDPISIYFFALASIIGMDNTSIVAQKTNITINPVEKTLEVHLEDLFSIIMTTDDSLTVAHELQQIVEFHTNVGKKTAENLIIEDIVLSKNDQQLNATLKGRYTDPKVLADAGISFEASATGEFSMINIPDWNIRSSDAVLKGNYWIWTADKPVTIVMESFENMPDEYRKHRRSILPYWEQSQVRQPKK</sequence>
<protein>
    <submittedName>
        <fullName evidence="1">Uncharacterized protein</fullName>
    </submittedName>
</protein>
<name>A0A5D4GTX4_9SPHI</name>
<dbReference type="AlphaFoldDB" id="A0A5D4GTX4"/>
<dbReference type="Proteomes" id="UP000322362">
    <property type="component" value="Unassembled WGS sequence"/>
</dbReference>
<reference evidence="1 2" key="1">
    <citation type="submission" date="2019-08" db="EMBL/GenBank/DDBJ databases">
        <title>Phlebobacter frassis gen. nov. sp. nov., a new member of family Sphingobacteriaceae isolated from sand fly rearing media.</title>
        <authorList>
            <person name="Kakumanu M.L."/>
            <person name="Marayati B.F."/>
            <person name="Wada-Katsumata A."/>
            <person name="Wasserberg G."/>
            <person name="Schal C."/>
            <person name="Apperson C.S."/>
            <person name="Ponnusamy L."/>
        </authorList>
    </citation>
    <scope>NUCLEOTIDE SEQUENCE [LARGE SCALE GENOMIC DNA]</scope>
    <source>
        <strain evidence="1 2">SSI9</strain>
    </source>
</reference>
<evidence type="ECO:0000313" key="1">
    <source>
        <dbReference type="EMBL" id="TYR31798.1"/>
    </source>
</evidence>
<dbReference type="RefSeq" id="WP_148921094.1">
    <property type="nucleotide sequence ID" value="NZ_VTAV01000022.1"/>
</dbReference>
<evidence type="ECO:0000313" key="2">
    <source>
        <dbReference type="Proteomes" id="UP000322362"/>
    </source>
</evidence>
<organism evidence="1 2">
    <name type="scientific">Sphingobacterium phlebotomi</name>
    <dbReference type="NCBI Taxonomy" id="2605433"/>
    <lineage>
        <taxon>Bacteria</taxon>
        <taxon>Pseudomonadati</taxon>
        <taxon>Bacteroidota</taxon>
        <taxon>Sphingobacteriia</taxon>
        <taxon>Sphingobacteriales</taxon>
        <taxon>Sphingobacteriaceae</taxon>
        <taxon>Sphingobacterium</taxon>
    </lineage>
</organism>
<accession>A0A5D4GTX4</accession>